<evidence type="ECO:0000256" key="4">
    <source>
        <dbReference type="PROSITE-ProRule" id="PRU00335"/>
    </source>
</evidence>
<sequence length="210" mass="23774">MKKKGLHGDIQPALGWHNKKKAKTRAAIQREALRLFKEQGYNETTIEQIAEASEISRITFFRYFATKADVVLCDIDFIDNTVKEATLSAPSEMSPIQALRNALYKLFMESQIEESEQIKERHLLLRSVPELRTATLNHFTGKIRLINEMMAERVGRSQDDFAVCNLSGAIAGVWLAAWMSTGEDLSEGFIERFYKLLDAGLEHLEAGLPL</sequence>
<evidence type="ECO:0000256" key="1">
    <source>
        <dbReference type="ARBA" id="ARBA00023015"/>
    </source>
</evidence>
<keyword evidence="1" id="KW-0805">Transcription regulation</keyword>
<evidence type="ECO:0000313" key="7">
    <source>
        <dbReference type="Proteomes" id="UP000095743"/>
    </source>
</evidence>
<dbReference type="GO" id="GO:0000976">
    <property type="term" value="F:transcription cis-regulatory region binding"/>
    <property type="evidence" value="ECO:0007669"/>
    <property type="project" value="TreeGrafter"/>
</dbReference>
<dbReference type="KEGG" id="gfe:Gferi_21380"/>
<keyword evidence="2 4" id="KW-0238">DNA-binding</keyword>
<dbReference type="InterPro" id="IPR001647">
    <property type="entry name" value="HTH_TetR"/>
</dbReference>
<evidence type="ECO:0000256" key="3">
    <source>
        <dbReference type="ARBA" id="ARBA00023163"/>
    </source>
</evidence>
<dbReference type="InterPro" id="IPR041347">
    <property type="entry name" value="MftR_C"/>
</dbReference>
<evidence type="ECO:0000256" key="2">
    <source>
        <dbReference type="ARBA" id="ARBA00023125"/>
    </source>
</evidence>
<evidence type="ECO:0000259" key="5">
    <source>
        <dbReference type="PROSITE" id="PS50977"/>
    </source>
</evidence>
<accession>A0A1D8GLS8</accession>
<feature type="domain" description="HTH tetR-type" evidence="5">
    <location>
        <begin position="22"/>
        <end position="82"/>
    </location>
</feature>
<dbReference type="OrthoDB" id="9780824at2"/>
<proteinExistence type="predicted"/>
<dbReference type="PROSITE" id="PS50977">
    <property type="entry name" value="HTH_TETR_2"/>
    <property type="match status" value="1"/>
</dbReference>
<organism evidence="6 7">
    <name type="scientific">Geosporobacter ferrireducens</name>
    <dbReference type="NCBI Taxonomy" id="1424294"/>
    <lineage>
        <taxon>Bacteria</taxon>
        <taxon>Bacillati</taxon>
        <taxon>Bacillota</taxon>
        <taxon>Clostridia</taxon>
        <taxon>Peptostreptococcales</taxon>
        <taxon>Thermotaleaceae</taxon>
        <taxon>Geosporobacter</taxon>
    </lineage>
</organism>
<dbReference type="SUPFAM" id="SSF46689">
    <property type="entry name" value="Homeodomain-like"/>
    <property type="match status" value="1"/>
</dbReference>
<dbReference type="PRINTS" id="PR00455">
    <property type="entry name" value="HTHTETR"/>
</dbReference>
<keyword evidence="3" id="KW-0804">Transcription</keyword>
<dbReference type="RefSeq" id="WP_069980132.1">
    <property type="nucleotide sequence ID" value="NZ_CP017269.1"/>
</dbReference>
<feature type="DNA-binding region" description="H-T-H motif" evidence="4">
    <location>
        <begin position="45"/>
        <end position="64"/>
    </location>
</feature>
<dbReference type="InterPro" id="IPR009057">
    <property type="entry name" value="Homeodomain-like_sf"/>
</dbReference>
<dbReference type="Pfam" id="PF17754">
    <property type="entry name" value="TetR_C_14"/>
    <property type="match status" value="1"/>
</dbReference>
<name>A0A1D8GLS8_9FIRM</name>
<dbReference type="Gene3D" id="1.10.10.60">
    <property type="entry name" value="Homeodomain-like"/>
    <property type="match status" value="1"/>
</dbReference>
<dbReference type="EMBL" id="CP017269">
    <property type="protein sequence ID" value="AOT71861.1"/>
    <property type="molecule type" value="Genomic_DNA"/>
</dbReference>
<gene>
    <name evidence="6" type="ORF">Gferi_21380</name>
</gene>
<dbReference type="PANTHER" id="PTHR30055">
    <property type="entry name" value="HTH-TYPE TRANSCRIPTIONAL REGULATOR RUTR"/>
    <property type="match status" value="1"/>
</dbReference>
<reference evidence="6 7" key="1">
    <citation type="submission" date="2016-09" db="EMBL/GenBank/DDBJ databases">
        <title>Genomic analysis reveals versatility of anaerobic energy metabolism of Geosporobacter ferrireducens IRF9 of phylum Firmicutes.</title>
        <authorList>
            <person name="Kim S.-J."/>
        </authorList>
    </citation>
    <scope>NUCLEOTIDE SEQUENCE [LARGE SCALE GENOMIC DNA]</scope>
    <source>
        <strain evidence="6 7">IRF9</strain>
    </source>
</reference>
<dbReference type="Proteomes" id="UP000095743">
    <property type="component" value="Chromosome"/>
</dbReference>
<dbReference type="AlphaFoldDB" id="A0A1D8GLS8"/>
<protein>
    <recommendedName>
        <fullName evidence="5">HTH tetR-type domain-containing protein</fullName>
    </recommendedName>
</protein>
<dbReference type="Gene3D" id="1.10.357.10">
    <property type="entry name" value="Tetracycline Repressor, domain 2"/>
    <property type="match status" value="1"/>
</dbReference>
<dbReference type="PANTHER" id="PTHR30055:SF238">
    <property type="entry name" value="MYCOFACTOCIN BIOSYNTHESIS TRANSCRIPTIONAL REGULATOR MFTR-RELATED"/>
    <property type="match status" value="1"/>
</dbReference>
<dbReference type="InterPro" id="IPR050109">
    <property type="entry name" value="HTH-type_TetR-like_transc_reg"/>
</dbReference>
<dbReference type="STRING" id="1424294.Gferi_21380"/>
<evidence type="ECO:0000313" key="6">
    <source>
        <dbReference type="EMBL" id="AOT71861.1"/>
    </source>
</evidence>
<dbReference type="Pfam" id="PF00440">
    <property type="entry name" value="TetR_N"/>
    <property type="match status" value="1"/>
</dbReference>
<dbReference type="GO" id="GO:0003700">
    <property type="term" value="F:DNA-binding transcription factor activity"/>
    <property type="evidence" value="ECO:0007669"/>
    <property type="project" value="TreeGrafter"/>
</dbReference>
<keyword evidence="7" id="KW-1185">Reference proteome</keyword>